<gene>
    <name evidence="2" type="ORF">ACFQ5G_51805</name>
</gene>
<dbReference type="EMBL" id="JBHTMK010000074">
    <property type="protein sequence ID" value="MFD1373870.1"/>
    <property type="molecule type" value="Genomic_DNA"/>
</dbReference>
<reference evidence="3" key="1">
    <citation type="journal article" date="2019" name="Int. J. Syst. Evol. Microbiol.">
        <title>The Global Catalogue of Microorganisms (GCM) 10K type strain sequencing project: providing services to taxonomists for standard genome sequencing and annotation.</title>
        <authorList>
            <consortium name="The Broad Institute Genomics Platform"/>
            <consortium name="The Broad Institute Genome Sequencing Center for Infectious Disease"/>
            <person name="Wu L."/>
            <person name="Ma J."/>
        </authorList>
    </citation>
    <scope>NUCLEOTIDE SEQUENCE [LARGE SCALE GENOMIC DNA]</scope>
    <source>
        <strain evidence="3">CCM 7526</strain>
    </source>
</reference>
<evidence type="ECO:0000313" key="2">
    <source>
        <dbReference type="EMBL" id="MFD1373870.1"/>
    </source>
</evidence>
<protein>
    <recommendedName>
        <fullName evidence="4">Pentapeptide repeat-containing protein</fullName>
    </recommendedName>
</protein>
<evidence type="ECO:0000256" key="1">
    <source>
        <dbReference type="SAM" id="MobiDB-lite"/>
    </source>
</evidence>
<keyword evidence="3" id="KW-1185">Reference proteome</keyword>
<feature type="region of interest" description="Disordered" evidence="1">
    <location>
        <begin position="56"/>
        <end position="84"/>
    </location>
</feature>
<evidence type="ECO:0000313" key="3">
    <source>
        <dbReference type="Proteomes" id="UP001597183"/>
    </source>
</evidence>
<organism evidence="2 3">
    <name type="scientific">Actinoplanes sichuanensis</name>
    <dbReference type="NCBI Taxonomy" id="512349"/>
    <lineage>
        <taxon>Bacteria</taxon>
        <taxon>Bacillati</taxon>
        <taxon>Actinomycetota</taxon>
        <taxon>Actinomycetes</taxon>
        <taxon>Micromonosporales</taxon>
        <taxon>Micromonosporaceae</taxon>
        <taxon>Actinoplanes</taxon>
    </lineage>
</organism>
<evidence type="ECO:0008006" key="4">
    <source>
        <dbReference type="Google" id="ProtNLM"/>
    </source>
</evidence>
<dbReference type="Proteomes" id="UP001597183">
    <property type="component" value="Unassembled WGS sequence"/>
</dbReference>
<comment type="caution">
    <text evidence="2">The sequence shown here is derived from an EMBL/GenBank/DDBJ whole genome shotgun (WGS) entry which is preliminary data.</text>
</comment>
<accession>A0ABW4AT12</accession>
<name>A0ABW4AT12_9ACTN</name>
<sequence>MNHDESPSSLHAGTAADLGRLLDVEAGLREVLIAAQHAGTEQDLDLDVEAGLHAIVPSRTEATPEPAPSSPIQLRRKPDPMPDRPELHSTVAARLMSMDSTSRLALRNHPSVVSVEFTLAISSAKAINDVIVGLLDLELDLGRSSARDVRDRAYALTRDLSSVRATAVGTALAPVFTRNLAFDHVRYLAGDLSNRLRRELISGPVLDPEAAVADLARELAAALIRALDRARDLDHVLGLARDLGHVLDLTPVLGLDLTTYRALHLARLRDLDLARAFDLNLDHDRPRGLARALDHVRVFALFRARSRSRALDRARDLAIAGDLARDFGLDLDHARNDFTTADLSDVDLTGVSLIGVRWSMSNTRWPSEQWRAQALLTSRELGDGTYEIETGTTNVPVHSL</sequence>
<proteinExistence type="predicted"/>
<dbReference type="RefSeq" id="WP_317795679.1">
    <property type="nucleotide sequence ID" value="NZ_AP028461.1"/>
</dbReference>